<feature type="transmembrane region" description="Helical" evidence="6">
    <location>
        <begin position="259"/>
        <end position="277"/>
    </location>
</feature>
<dbReference type="InterPro" id="IPR036259">
    <property type="entry name" value="MFS_trans_sf"/>
</dbReference>
<dbReference type="Proteomes" id="UP001430848">
    <property type="component" value="Unassembled WGS sequence"/>
</dbReference>
<dbReference type="InterPro" id="IPR011701">
    <property type="entry name" value="MFS"/>
</dbReference>
<gene>
    <name evidence="8" type="ORF">SLS63_012643</name>
</gene>
<evidence type="ECO:0000256" key="4">
    <source>
        <dbReference type="ARBA" id="ARBA00023136"/>
    </source>
</evidence>
<dbReference type="SUPFAM" id="SSF103473">
    <property type="entry name" value="MFS general substrate transporter"/>
    <property type="match status" value="1"/>
</dbReference>
<proteinExistence type="predicted"/>
<evidence type="ECO:0000259" key="7">
    <source>
        <dbReference type="PROSITE" id="PS50850"/>
    </source>
</evidence>
<name>A0ABR1NQU3_DIAER</name>
<keyword evidence="4 6" id="KW-0472">Membrane</keyword>
<dbReference type="PANTHER" id="PTHR42718">
    <property type="entry name" value="MAJOR FACILITATOR SUPERFAMILY MULTIDRUG TRANSPORTER MFSC"/>
    <property type="match status" value="1"/>
</dbReference>
<evidence type="ECO:0000256" key="6">
    <source>
        <dbReference type="SAM" id="Phobius"/>
    </source>
</evidence>
<organism evidence="8 9">
    <name type="scientific">Diaporthe eres</name>
    <name type="common">Phomopsis oblonga</name>
    <dbReference type="NCBI Taxonomy" id="83184"/>
    <lineage>
        <taxon>Eukaryota</taxon>
        <taxon>Fungi</taxon>
        <taxon>Dikarya</taxon>
        <taxon>Ascomycota</taxon>
        <taxon>Pezizomycotina</taxon>
        <taxon>Sordariomycetes</taxon>
        <taxon>Sordariomycetidae</taxon>
        <taxon>Diaporthales</taxon>
        <taxon>Diaporthaceae</taxon>
        <taxon>Diaporthe</taxon>
        <taxon>Diaporthe eres species complex</taxon>
    </lineage>
</organism>
<keyword evidence="2 6" id="KW-0812">Transmembrane</keyword>
<dbReference type="Pfam" id="PF07690">
    <property type="entry name" value="MFS_1"/>
    <property type="match status" value="1"/>
</dbReference>
<sequence length="505" mass="52841">MNEPRPSAAIELAPVQSLRHVGEVSSTDGSANNGLNQEHGRPRGPISQGIPPELPSLVAEVVFVLTCAGGQLVSALLIGHVAVTQAVFSAALGIPPSQAPWLLGASMLPCSLSVIISGSLADLAPPKPLMVGAFAWEAVWNAVAAVAISPRLRGLFFLARAMQGLAAGVLVSASMSILGRVYQPGIRKTRVFSLMAAGSPFGYWLGCLLSGALSSHLPWIFGGSAILMAVWTVAAQLTIPPLHPAKDSLDGEAPSLRQFDYVGAGLASIGCTSIIFGLTQGDSAHWDPYTYSLIIAGSLMLFGFYLVEKRIARPLIPNQLWQTPGFAALLVSYFLGLGAYTLYLLPNGLVGLLAAYIVSKTLHVIPTHMIFAASMVAFGLGPVFFLPQTPESSYWALSMPGVALATFGPDMSFAAVAIFVTSSVPRSYQGAAGSLLVTVQNLTVAVMTSISGAIGTRVEARTDGDVGLAGIKAIWWFGLAGSLAGALITVTMVRIPRAEEKEHVH</sequence>
<dbReference type="EMBL" id="JAKNSF020000144">
    <property type="protein sequence ID" value="KAK7711632.1"/>
    <property type="molecule type" value="Genomic_DNA"/>
</dbReference>
<feature type="transmembrane region" description="Helical" evidence="6">
    <location>
        <begin position="394"/>
        <end position="420"/>
    </location>
</feature>
<feature type="transmembrane region" description="Helical" evidence="6">
    <location>
        <begin position="370"/>
        <end position="388"/>
    </location>
</feature>
<comment type="subcellular location">
    <subcellularLocation>
        <location evidence="1">Membrane</location>
        <topology evidence="1">Multi-pass membrane protein</topology>
    </subcellularLocation>
</comment>
<accession>A0ABR1NQU3</accession>
<feature type="transmembrane region" description="Helical" evidence="6">
    <location>
        <begin position="289"/>
        <end position="307"/>
    </location>
</feature>
<dbReference type="PROSITE" id="PS50850">
    <property type="entry name" value="MFS"/>
    <property type="match status" value="1"/>
</dbReference>
<evidence type="ECO:0000256" key="5">
    <source>
        <dbReference type="SAM" id="MobiDB-lite"/>
    </source>
</evidence>
<evidence type="ECO:0000256" key="1">
    <source>
        <dbReference type="ARBA" id="ARBA00004141"/>
    </source>
</evidence>
<feature type="transmembrane region" description="Helical" evidence="6">
    <location>
        <begin position="474"/>
        <end position="493"/>
    </location>
</feature>
<feature type="region of interest" description="Disordered" evidence="5">
    <location>
        <begin position="23"/>
        <end position="49"/>
    </location>
</feature>
<comment type="caution">
    <text evidence="8">The sequence shown here is derived from an EMBL/GenBank/DDBJ whole genome shotgun (WGS) entry which is preliminary data.</text>
</comment>
<reference evidence="8 9" key="1">
    <citation type="submission" date="2024-02" db="EMBL/GenBank/DDBJ databases">
        <title>De novo assembly and annotation of 12 fungi associated with fruit tree decline syndrome in Ontario, Canada.</title>
        <authorList>
            <person name="Sulman M."/>
            <person name="Ellouze W."/>
            <person name="Ilyukhin E."/>
        </authorList>
    </citation>
    <scope>NUCLEOTIDE SEQUENCE [LARGE SCALE GENOMIC DNA]</scope>
    <source>
        <strain evidence="8 9">M169</strain>
    </source>
</reference>
<protein>
    <recommendedName>
        <fullName evidence="7">Major facilitator superfamily (MFS) profile domain-containing protein</fullName>
    </recommendedName>
</protein>
<feature type="transmembrane region" description="Helical" evidence="6">
    <location>
        <begin position="128"/>
        <end position="149"/>
    </location>
</feature>
<evidence type="ECO:0000313" key="9">
    <source>
        <dbReference type="Proteomes" id="UP001430848"/>
    </source>
</evidence>
<dbReference type="Gene3D" id="1.20.1250.20">
    <property type="entry name" value="MFS general substrate transporter like domains"/>
    <property type="match status" value="1"/>
</dbReference>
<evidence type="ECO:0000256" key="3">
    <source>
        <dbReference type="ARBA" id="ARBA00022989"/>
    </source>
</evidence>
<feature type="transmembrane region" description="Helical" evidence="6">
    <location>
        <begin position="432"/>
        <end position="454"/>
    </location>
</feature>
<keyword evidence="9" id="KW-1185">Reference proteome</keyword>
<keyword evidence="3 6" id="KW-1133">Transmembrane helix</keyword>
<feature type="domain" description="Major facilitator superfamily (MFS) profile" evidence="7">
    <location>
        <begin position="63"/>
        <end position="497"/>
    </location>
</feature>
<feature type="transmembrane region" description="Helical" evidence="6">
    <location>
        <begin position="219"/>
        <end position="239"/>
    </location>
</feature>
<evidence type="ECO:0000313" key="8">
    <source>
        <dbReference type="EMBL" id="KAK7711632.1"/>
    </source>
</evidence>
<feature type="compositionally biased region" description="Polar residues" evidence="5">
    <location>
        <begin position="24"/>
        <end position="36"/>
    </location>
</feature>
<feature type="transmembrane region" description="Helical" evidence="6">
    <location>
        <begin position="191"/>
        <end position="213"/>
    </location>
</feature>
<feature type="transmembrane region" description="Helical" evidence="6">
    <location>
        <begin position="155"/>
        <end position="179"/>
    </location>
</feature>
<evidence type="ECO:0000256" key="2">
    <source>
        <dbReference type="ARBA" id="ARBA00022692"/>
    </source>
</evidence>
<dbReference type="InterPro" id="IPR020846">
    <property type="entry name" value="MFS_dom"/>
</dbReference>
<dbReference type="PANTHER" id="PTHR42718:SF41">
    <property type="entry name" value="MFS TRANSPORTER OF UNKOWN SPECIFICITY (AFU_ORTHOLOGUE AFUA_5G09940)-RELATED"/>
    <property type="match status" value="1"/>
</dbReference>
<feature type="transmembrane region" description="Helical" evidence="6">
    <location>
        <begin position="101"/>
        <end position="121"/>
    </location>
</feature>